<feature type="compositionally biased region" description="Basic and acidic residues" evidence="1">
    <location>
        <begin position="710"/>
        <end position="723"/>
    </location>
</feature>
<gene>
    <name evidence="2" type="ORF">M427DRAFT_40308</name>
</gene>
<reference evidence="2 3" key="1">
    <citation type="journal article" date="2015" name="Genome Biol. Evol.">
        <title>Phylogenomic analyses indicate that early fungi evolved digesting cell walls of algal ancestors of land plants.</title>
        <authorList>
            <person name="Chang Y."/>
            <person name="Wang S."/>
            <person name="Sekimoto S."/>
            <person name="Aerts A.L."/>
            <person name="Choi C."/>
            <person name="Clum A."/>
            <person name="LaButti K.M."/>
            <person name="Lindquist E.A."/>
            <person name="Yee Ngan C."/>
            <person name="Ohm R.A."/>
            <person name="Salamov A.A."/>
            <person name="Grigoriev I.V."/>
            <person name="Spatafora J.W."/>
            <person name="Berbee M.L."/>
        </authorList>
    </citation>
    <scope>NUCLEOTIDE SEQUENCE [LARGE SCALE GENOMIC DNA]</scope>
    <source>
        <strain evidence="2 3">JEL478</strain>
    </source>
</reference>
<proteinExistence type="predicted"/>
<feature type="region of interest" description="Disordered" evidence="1">
    <location>
        <begin position="710"/>
        <end position="751"/>
    </location>
</feature>
<evidence type="ECO:0000313" key="2">
    <source>
        <dbReference type="EMBL" id="KXS22426.1"/>
    </source>
</evidence>
<protein>
    <submittedName>
        <fullName evidence="2">Uncharacterized protein</fullName>
    </submittedName>
</protein>
<name>A0A139B0A6_GONPJ</name>
<dbReference type="STRING" id="1344416.A0A139B0A6"/>
<organism evidence="2 3">
    <name type="scientific">Gonapodya prolifera (strain JEL478)</name>
    <name type="common">Monoblepharis prolifera</name>
    <dbReference type="NCBI Taxonomy" id="1344416"/>
    <lineage>
        <taxon>Eukaryota</taxon>
        <taxon>Fungi</taxon>
        <taxon>Fungi incertae sedis</taxon>
        <taxon>Chytridiomycota</taxon>
        <taxon>Chytridiomycota incertae sedis</taxon>
        <taxon>Monoblepharidomycetes</taxon>
        <taxon>Monoblepharidales</taxon>
        <taxon>Gonapodyaceae</taxon>
        <taxon>Gonapodya</taxon>
    </lineage>
</organism>
<dbReference type="Proteomes" id="UP000070544">
    <property type="component" value="Unassembled WGS sequence"/>
</dbReference>
<feature type="compositionally biased region" description="Acidic residues" evidence="1">
    <location>
        <begin position="724"/>
        <end position="751"/>
    </location>
</feature>
<evidence type="ECO:0000256" key="1">
    <source>
        <dbReference type="SAM" id="MobiDB-lite"/>
    </source>
</evidence>
<accession>A0A139B0A6</accession>
<sequence>MVLFEKIRPVAEIKLAELERQRERLIAHYDSTIRTAEAETSMLDKLKALHSGLSSAVFYDEPLHPSFDNLTNLLSRLQCGDATVSEKDLMRWMERMQKEIAKGRQRADYTRLFGRILTEWLDANSDDHEQANEWELEDLGNPDTERDKFMEKLELLTEPVPEGSYDLAVVDDMFSGMESQLATLRNSVASFFRNEAKSKVDSRELETSANAILGNNDLVGRQQRAVLQDIIDSDEIRNEYSGCITILLDRFSEWDWKRSDPKRMRVIRSRAGKHRAFLNEDVITALLLQIVGIRWSVSFHKSLETFWNSMSAEFTKNPTSGVKWNSINYSRSQKREALFLSAMPADSSRVVSGGYGRSGETSPRESLLQLVAVELQLVKQASAPNALNTVLACDIKDFGPSVPHPVLLKLLEKIGVPAPWIGFYEKFLTPTVLMGTTPQVLRRGLPAAHTLSHVGAELLLLGLDCAVLRASKGHVHLHRIMDDMYMWHHRPAVLNAAWQAANAYLKRCGLQMNGDKCGSVVIPGNNATTNSASPRTGGDLPAGPVRWGALTLRETGEWLPDETTVTRVQKALDQKLASSSTILGAVNAFNSAVRSLVKALGNPSIALGKNHLNGVIKVVVDVATKSGGSGGIIGFLKQKVTDKFLRDEPEGTLDLPDAWFHWPILAGGLALVCPQITLAALRDSDGWGTPVTQTFKLSLAYCSGAEVEKTSGENDWGESKWDAETEEGSDEGESEESVSGESGEDEDDEADAGIEDLQPWRPAVWECHSTGNHMYNAYSFLFNTLNVPPPKRTAHHNTMRTAFLARGGQVRGRGQATLTPQWDWVLATYGDDVMETFGSLAFAEARLIPVQLIAHLRGEGSREE</sequence>
<dbReference type="PANTHER" id="PTHR37015">
    <property type="entry name" value="REVERSE TRANSCRIPTASE DOMAIN-CONTAINING PROTEIN"/>
    <property type="match status" value="1"/>
</dbReference>
<dbReference type="OMA" id="FRTYNED"/>
<evidence type="ECO:0000313" key="3">
    <source>
        <dbReference type="Proteomes" id="UP000070544"/>
    </source>
</evidence>
<dbReference type="EMBL" id="KQ965731">
    <property type="protein sequence ID" value="KXS22426.1"/>
    <property type="molecule type" value="Genomic_DNA"/>
</dbReference>
<keyword evidence="3" id="KW-1185">Reference proteome</keyword>
<dbReference type="AlphaFoldDB" id="A0A139B0A6"/>
<dbReference type="OrthoDB" id="74545at2759"/>
<dbReference type="PANTHER" id="PTHR37015:SF2">
    <property type="entry name" value="REVERSE TRANSCRIPTASE DOMAIN-CONTAINING PROTEIN"/>
    <property type="match status" value="1"/>
</dbReference>